<dbReference type="AlphaFoldDB" id="A0AAF0WC48"/>
<name>A0AAF0WC48_DAUCS</name>
<dbReference type="InterPro" id="IPR012337">
    <property type="entry name" value="RNaseH-like_sf"/>
</dbReference>
<dbReference type="PANTHER" id="PTHR46289">
    <property type="entry name" value="52 KDA REPRESSOR OF THE INHIBITOR OF THE PROTEIN KINASE-LIKE PROTEIN-RELATED"/>
    <property type="match status" value="1"/>
</dbReference>
<protein>
    <recommendedName>
        <fullName evidence="1">HAT C-terminal dimerisation domain-containing protein</fullName>
    </recommendedName>
</protein>
<dbReference type="InterPro" id="IPR008906">
    <property type="entry name" value="HATC_C_dom"/>
</dbReference>
<reference evidence="2" key="2">
    <citation type="submission" date="2022-03" db="EMBL/GenBank/DDBJ databases">
        <title>Draft title - Genomic analysis of global carrot germplasm unveils the trajectory of domestication and the origin of high carotenoid orange carrot.</title>
        <authorList>
            <person name="Iorizzo M."/>
            <person name="Ellison S."/>
            <person name="Senalik D."/>
            <person name="Macko-Podgorni A."/>
            <person name="Grzebelus D."/>
            <person name="Bostan H."/>
            <person name="Rolling W."/>
            <person name="Curaba J."/>
            <person name="Simon P."/>
        </authorList>
    </citation>
    <scope>NUCLEOTIDE SEQUENCE</scope>
    <source>
        <tissue evidence="2">Leaf</tissue>
    </source>
</reference>
<sequence>MNIDPIFQVKRVIRRKKQFDETTCPENPQSPEDSFRTNYFLYLVDQAIGSLEKRFEKFTTYEKKFGFLFSYKKLNSLNENNLKMACNNLELILKHKDASDVDCEELFQELKILRTILPKETTHVIDILNYLKRFDCFPNVFIAYRILLTIPITVASAERSFSKLKLLKSYLRSTMSQERLNGLALLSIENSLLENVDYKNIISDFASKNARRTIFR</sequence>
<keyword evidence="3" id="KW-1185">Reference proteome</keyword>
<gene>
    <name evidence="2" type="ORF">DCAR_0205924</name>
</gene>
<feature type="domain" description="HAT C-terminal dimerisation" evidence="1">
    <location>
        <begin position="117"/>
        <end position="191"/>
    </location>
</feature>
<evidence type="ECO:0000259" key="1">
    <source>
        <dbReference type="Pfam" id="PF05699"/>
    </source>
</evidence>
<dbReference type="SUPFAM" id="SSF53098">
    <property type="entry name" value="Ribonuclease H-like"/>
    <property type="match status" value="1"/>
</dbReference>
<reference evidence="2" key="1">
    <citation type="journal article" date="2016" name="Nat. Genet.">
        <title>A high-quality carrot genome assembly provides new insights into carotenoid accumulation and asterid genome evolution.</title>
        <authorList>
            <person name="Iorizzo M."/>
            <person name="Ellison S."/>
            <person name="Senalik D."/>
            <person name="Zeng P."/>
            <person name="Satapoomin P."/>
            <person name="Huang J."/>
            <person name="Bowman M."/>
            <person name="Iovene M."/>
            <person name="Sanseverino W."/>
            <person name="Cavagnaro P."/>
            <person name="Yildiz M."/>
            <person name="Macko-Podgorni A."/>
            <person name="Moranska E."/>
            <person name="Grzebelus E."/>
            <person name="Grzebelus D."/>
            <person name="Ashrafi H."/>
            <person name="Zheng Z."/>
            <person name="Cheng S."/>
            <person name="Spooner D."/>
            <person name="Van Deynze A."/>
            <person name="Simon P."/>
        </authorList>
    </citation>
    <scope>NUCLEOTIDE SEQUENCE</scope>
    <source>
        <tissue evidence="2">Leaf</tissue>
    </source>
</reference>
<proteinExistence type="predicted"/>
<evidence type="ECO:0000313" key="2">
    <source>
        <dbReference type="EMBL" id="WOG86706.1"/>
    </source>
</evidence>
<dbReference type="GO" id="GO:0046983">
    <property type="term" value="F:protein dimerization activity"/>
    <property type="evidence" value="ECO:0007669"/>
    <property type="project" value="InterPro"/>
</dbReference>
<dbReference type="EMBL" id="CP093344">
    <property type="protein sequence ID" value="WOG86706.1"/>
    <property type="molecule type" value="Genomic_DNA"/>
</dbReference>
<dbReference type="Pfam" id="PF05699">
    <property type="entry name" value="Dimer_Tnp_hAT"/>
    <property type="match status" value="1"/>
</dbReference>
<organism evidence="2 3">
    <name type="scientific">Daucus carota subsp. sativus</name>
    <name type="common">Carrot</name>
    <dbReference type="NCBI Taxonomy" id="79200"/>
    <lineage>
        <taxon>Eukaryota</taxon>
        <taxon>Viridiplantae</taxon>
        <taxon>Streptophyta</taxon>
        <taxon>Embryophyta</taxon>
        <taxon>Tracheophyta</taxon>
        <taxon>Spermatophyta</taxon>
        <taxon>Magnoliopsida</taxon>
        <taxon>eudicotyledons</taxon>
        <taxon>Gunneridae</taxon>
        <taxon>Pentapetalae</taxon>
        <taxon>asterids</taxon>
        <taxon>campanulids</taxon>
        <taxon>Apiales</taxon>
        <taxon>Apiaceae</taxon>
        <taxon>Apioideae</taxon>
        <taxon>Scandiceae</taxon>
        <taxon>Daucinae</taxon>
        <taxon>Daucus</taxon>
        <taxon>Daucus sect. Daucus</taxon>
    </lineage>
</organism>
<dbReference type="PANTHER" id="PTHR46289:SF19">
    <property type="entry name" value="ZINC FINGER MYM-TYPE CONTAINING 1"/>
    <property type="match status" value="1"/>
</dbReference>
<dbReference type="InterPro" id="IPR052958">
    <property type="entry name" value="IFN-induced_PKR_regulator"/>
</dbReference>
<evidence type="ECO:0000313" key="3">
    <source>
        <dbReference type="Proteomes" id="UP000077755"/>
    </source>
</evidence>
<dbReference type="Proteomes" id="UP000077755">
    <property type="component" value="Chromosome 2"/>
</dbReference>
<accession>A0AAF0WC48</accession>